<dbReference type="RefSeq" id="WP_169405208.1">
    <property type="nucleotide sequence ID" value="NZ_JAADJU010000015.1"/>
</dbReference>
<evidence type="ECO:0000313" key="2">
    <source>
        <dbReference type="EMBL" id="NMP29496.1"/>
    </source>
</evidence>
<dbReference type="InterPro" id="IPR025262">
    <property type="entry name" value="QseG"/>
</dbReference>
<evidence type="ECO:0000313" key="3">
    <source>
        <dbReference type="Proteomes" id="UP000585363"/>
    </source>
</evidence>
<comment type="caution">
    <text evidence="2">The sequence shown here is derived from an EMBL/GenBank/DDBJ whole genome shotgun (WGS) entry which is preliminary data.</text>
</comment>
<proteinExistence type="predicted"/>
<organism evidence="2 3">
    <name type="scientific">Rouxiella aceris</name>
    <dbReference type="NCBI Taxonomy" id="2703884"/>
    <lineage>
        <taxon>Bacteria</taxon>
        <taxon>Pseudomonadati</taxon>
        <taxon>Pseudomonadota</taxon>
        <taxon>Gammaproteobacteria</taxon>
        <taxon>Enterobacterales</taxon>
        <taxon>Yersiniaceae</taxon>
        <taxon>Rouxiella</taxon>
    </lineage>
</organism>
<reference evidence="2 3" key="1">
    <citation type="submission" date="2020-01" db="EMBL/GenBank/DDBJ databases">
        <authorList>
            <person name="Lee S.D."/>
        </authorList>
    </citation>
    <scope>NUCLEOTIDE SEQUENCE [LARGE SCALE GENOMIC DNA]</scope>
    <source>
        <strain evidence="2 3">SAP-1</strain>
    </source>
</reference>
<accession>A0A848MQV3</accession>
<keyword evidence="2" id="KW-0449">Lipoprotein</keyword>
<reference evidence="2 3" key="2">
    <citation type="submission" date="2020-06" db="EMBL/GenBank/DDBJ databases">
        <title>Polyphasic characterization of a Rahnella strain isolated from tree sap.</title>
        <authorList>
            <person name="Kim I.S."/>
        </authorList>
    </citation>
    <scope>NUCLEOTIDE SEQUENCE [LARGE SCALE GENOMIC DNA]</scope>
    <source>
        <strain evidence="2 3">SAP-1</strain>
    </source>
</reference>
<feature type="compositionally biased region" description="Polar residues" evidence="1">
    <location>
        <begin position="256"/>
        <end position="265"/>
    </location>
</feature>
<gene>
    <name evidence="2" type="primary">qseG</name>
    <name evidence="2" type="ORF">GW590_21855</name>
</gene>
<feature type="region of interest" description="Disordered" evidence="1">
    <location>
        <begin position="220"/>
        <end position="265"/>
    </location>
</feature>
<name>A0A848MQV3_9GAMM</name>
<dbReference type="EMBL" id="JAADJU010000015">
    <property type="protein sequence ID" value="NMP29496.1"/>
    <property type="molecule type" value="Genomic_DNA"/>
</dbReference>
<evidence type="ECO:0000256" key="1">
    <source>
        <dbReference type="SAM" id="MobiDB-lite"/>
    </source>
</evidence>
<dbReference type="Pfam" id="PF13942">
    <property type="entry name" value="Lipoprotein_20"/>
    <property type="match status" value="1"/>
</dbReference>
<dbReference type="NCBIfam" id="NF007997">
    <property type="entry name" value="PRK10722.1"/>
    <property type="match status" value="1"/>
</dbReference>
<protein>
    <submittedName>
        <fullName evidence="2">Two-component system QseEF-associated lipoprotein QseG</fullName>
    </submittedName>
</protein>
<dbReference type="Proteomes" id="UP000585363">
    <property type="component" value="Unassembled WGS sequence"/>
</dbReference>
<dbReference type="AlphaFoldDB" id="A0A848MQV3"/>
<keyword evidence="3" id="KW-1185">Reference proteome</keyword>
<sequence length="265" mass="30060">MHKRFFCRIGYLKAQWRRAKRLLVRCLRPAVLLTPVLLSGCMHNSSDRFYQPVEDVIPQSKVVDFRMAPCETLWMLDDSNTMSNGLYWLRAMDCADRMSAAQAHYQIGQLTSAGWANNFKQSILEASSDADIAQRRVLLDKVNGYRSQIPGAIRPLLELWREHQSLLVAFEDEKARNARQQLADQARFEEMSNAQKVLQASLLDTRRKLENLTDIERQLSSRKQLQGELPDNDSAPAGSGRSKNDTATDTYVPAKATQSKATGDK</sequence>